<evidence type="ECO:0000259" key="2">
    <source>
        <dbReference type="PROSITE" id="PS51898"/>
    </source>
</evidence>
<name>A0A6N7EMJ9_9MICO</name>
<dbReference type="InterPro" id="IPR011010">
    <property type="entry name" value="DNA_brk_join_enz"/>
</dbReference>
<evidence type="ECO:0000256" key="1">
    <source>
        <dbReference type="ARBA" id="ARBA00023172"/>
    </source>
</evidence>
<dbReference type="GO" id="GO:0003677">
    <property type="term" value="F:DNA binding"/>
    <property type="evidence" value="ECO:0007669"/>
    <property type="project" value="InterPro"/>
</dbReference>
<dbReference type="GO" id="GO:0015074">
    <property type="term" value="P:DNA integration"/>
    <property type="evidence" value="ECO:0007669"/>
    <property type="project" value="InterPro"/>
</dbReference>
<gene>
    <name evidence="3" type="ORF">GB881_15160</name>
</gene>
<evidence type="ECO:0000313" key="4">
    <source>
        <dbReference type="Proteomes" id="UP000437709"/>
    </source>
</evidence>
<keyword evidence="4" id="KW-1185">Reference proteome</keyword>
<keyword evidence="1" id="KW-0233">DNA recombination</keyword>
<organism evidence="3 4">
    <name type="scientific">Georgenia subflava</name>
    <dbReference type="NCBI Taxonomy" id="1622177"/>
    <lineage>
        <taxon>Bacteria</taxon>
        <taxon>Bacillati</taxon>
        <taxon>Actinomycetota</taxon>
        <taxon>Actinomycetes</taxon>
        <taxon>Micrococcales</taxon>
        <taxon>Bogoriellaceae</taxon>
        <taxon>Georgenia</taxon>
    </lineage>
</organism>
<feature type="domain" description="Tyr recombinase" evidence="2">
    <location>
        <begin position="1"/>
        <end position="47"/>
    </location>
</feature>
<dbReference type="SUPFAM" id="SSF56349">
    <property type="entry name" value="DNA breaking-rejoining enzymes"/>
    <property type="match status" value="1"/>
</dbReference>
<dbReference type="AlphaFoldDB" id="A0A6N7EMJ9"/>
<dbReference type="RefSeq" id="WP_152196846.1">
    <property type="nucleotide sequence ID" value="NZ_VUKD01000009.1"/>
</dbReference>
<dbReference type="InterPro" id="IPR002104">
    <property type="entry name" value="Integrase_catalytic"/>
</dbReference>
<dbReference type="PROSITE" id="PS51898">
    <property type="entry name" value="TYR_RECOMBINASE"/>
    <property type="match status" value="1"/>
</dbReference>
<dbReference type="GO" id="GO:0006310">
    <property type="term" value="P:DNA recombination"/>
    <property type="evidence" value="ECO:0007669"/>
    <property type="project" value="UniProtKB-KW"/>
</dbReference>
<dbReference type="OrthoDB" id="5464621at2"/>
<sequence length="47" mass="5102">MSATGIRTGEALGLDVTDLDLTSNTLTVTGKYGKIRVLPLHPGFRWE</sequence>
<proteinExistence type="predicted"/>
<accession>A0A6N7EMJ9</accession>
<dbReference type="EMBL" id="WHPC01000076">
    <property type="protein sequence ID" value="MPV38358.1"/>
    <property type="molecule type" value="Genomic_DNA"/>
</dbReference>
<comment type="caution">
    <text evidence="3">The sequence shown here is derived from an EMBL/GenBank/DDBJ whole genome shotgun (WGS) entry which is preliminary data.</text>
</comment>
<dbReference type="Pfam" id="PF00589">
    <property type="entry name" value="Phage_integrase"/>
    <property type="match status" value="1"/>
</dbReference>
<evidence type="ECO:0000313" key="3">
    <source>
        <dbReference type="EMBL" id="MPV38358.1"/>
    </source>
</evidence>
<dbReference type="Proteomes" id="UP000437709">
    <property type="component" value="Unassembled WGS sequence"/>
</dbReference>
<dbReference type="Gene3D" id="1.10.443.10">
    <property type="entry name" value="Intergrase catalytic core"/>
    <property type="match status" value="1"/>
</dbReference>
<reference evidence="3 4" key="1">
    <citation type="submission" date="2019-10" db="EMBL/GenBank/DDBJ databases">
        <title>Georgenia wutianyii sp. nov. and Georgenia yuyongxinii sp. nov. isolated from plateau pika (Ochotona curzoniae) in the Qinghai-Tibet plateau of China.</title>
        <authorList>
            <person name="Tian Z."/>
        </authorList>
    </citation>
    <scope>NUCLEOTIDE SEQUENCE [LARGE SCALE GENOMIC DNA]</scope>
    <source>
        <strain evidence="3 4">JCM 19765</strain>
    </source>
</reference>
<dbReference type="InterPro" id="IPR013762">
    <property type="entry name" value="Integrase-like_cat_sf"/>
</dbReference>
<protein>
    <submittedName>
        <fullName evidence="3">Tyrosine-type recombinase/integrase</fullName>
    </submittedName>
</protein>